<dbReference type="SMART" id="SM00642">
    <property type="entry name" value="Aamy"/>
    <property type="match status" value="1"/>
</dbReference>
<dbReference type="GO" id="GO:0004556">
    <property type="term" value="F:alpha-amylase activity"/>
    <property type="evidence" value="ECO:0007669"/>
    <property type="project" value="UniProtKB-UniRule"/>
</dbReference>
<evidence type="ECO:0000256" key="6">
    <source>
        <dbReference type="RuleBase" id="RU361134"/>
    </source>
</evidence>
<dbReference type="InterPro" id="IPR017853">
    <property type="entry name" value="GH"/>
</dbReference>
<evidence type="ECO:0000256" key="5">
    <source>
        <dbReference type="RuleBase" id="RU003615"/>
    </source>
</evidence>
<accession>A0A450WRY1</accession>
<evidence type="ECO:0000313" key="8">
    <source>
        <dbReference type="EMBL" id="VFK19816.1"/>
    </source>
</evidence>
<comment type="catalytic activity">
    <reaction evidence="6">
        <text>Endohydrolysis of (1-&gt;4)-alpha-D-glucosidic linkages in polysaccharides containing three or more (1-&gt;4)-alpha-linked D-glucose units.</text>
        <dbReference type="EC" id="3.2.1.1"/>
    </reaction>
</comment>
<dbReference type="SUPFAM" id="SSF51445">
    <property type="entry name" value="(Trans)glycosidases"/>
    <property type="match status" value="1"/>
</dbReference>
<proteinExistence type="inferred from homology"/>
<dbReference type="PRINTS" id="PR00110">
    <property type="entry name" value="ALPHAAMYLASE"/>
</dbReference>
<reference evidence="8" key="1">
    <citation type="submission" date="2019-02" db="EMBL/GenBank/DDBJ databases">
        <authorList>
            <person name="Gruber-Vodicka R. H."/>
            <person name="Seah K. B. B."/>
        </authorList>
    </citation>
    <scope>NUCLEOTIDE SEQUENCE</scope>
    <source>
        <strain evidence="8">BECK_S313</strain>
    </source>
</reference>
<dbReference type="PANTHER" id="PTHR10357">
    <property type="entry name" value="ALPHA-AMYLASE FAMILY MEMBER"/>
    <property type="match status" value="1"/>
</dbReference>
<name>A0A450WRY1_9GAMM</name>
<dbReference type="InterPro" id="IPR006047">
    <property type="entry name" value="GH13_cat_dom"/>
</dbReference>
<dbReference type="PANTHER" id="PTHR10357:SF215">
    <property type="entry name" value="ALPHA-AMYLASE 1"/>
    <property type="match status" value="1"/>
</dbReference>
<keyword evidence="6" id="KW-0119">Carbohydrate metabolism</keyword>
<evidence type="ECO:0000256" key="2">
    <source>
        <dbReference type="ARBA" id="ARBA00008061"/>
    </source>
</evidence>
<dbReference type="GO" id="GO:0005975">
    <property type="term" value="P:carbohydrate metabolic process"/>
    <property type="evidence" value="ECO:0007669"/>
    <property type="project" value="InterPro"/>
</dbReference>
<feature type="domain" description="Glycosyl hydrolase family 13 catalytic" evidence="7">
    <location>
        <begin position="1"/>
        <end position="333"/>
    </location>
</feature>
<evidence type="ECO:0000256" key="3">
    <source>
        <dbReference type="ARBA" id="ARBA00022723"/>
    </source>
</evidence>
<dbReference type="Gene3D" id="3.20.20.80">
    <property type="entry name" value="Glycosidases"/>
    <property type="match status" value="1"/>
</dbReference>
<comment type="similarity">
    <text evidence="2 5">Belongs to the glycosyl hydrolase 13 family.</text>
</comment>
<keyword evidence="3" id="KW-0479">Metal-binding</keyword>
<organism evidence="8">
    <name type="scientific">Candidatus Kentrum sp. LPFa</name>
    <dbReference type="NCBI Taxonomy" id="2126335"/>
    <lineage>
        <taxon>Bacteria</taxon>
        <taxon>Pseudomonadati</taxon>
        <taxon>Pseudomonadota</taxon>
        <taxon>Gammaproteobacteria</taxon>
        <taxon>Candidatus Kentrum</taxon>
    </lineage>
</organism>
<gene>
    <name evidence="8" type="ORF">BECKLPF1236B_GA0070989_11875</name>
</gene>
<keyword evidence="4" id="KW-0732">Signal</keyword>
<dbReference type="InterPro" id="IPR006046">
    <property type="entry name" value="Alpha_amylase"/>
</dbReference>
<comment type="cofactor">
    <cofactor evidence="1">
        <name>Ca(2+)</name>
        <dbReference type="ChEBI" id="CHEBI:29108"/>
    </cofactor>
</comment>
<dbReference type="EC" id="3.2.1.1" evidence="6"/>
<keyword evidence="6 8" id="KW-0326">Glycosidase</keyword>
<sequence length="436" mass="49439">MAQLQELVHQAHARQIAIVLDVVVNHIANLLDWVDVGNNKSKASFKYLNGDPDSVLPLPEEACNTGLFHGLEYTDMINQRLFGFLEDWATETDYVRELLVAHLKYWLSVTNVDGFRFDAARHVGVDFWQPALEELGNYANVLGKQDFLLLAEHAGYTHAELVEYSECEFSAFIDYPTYYQLKESVAEDRWLRGFADYFCGHLATGQRYGDTWHHNVVFIDNQDTTRLLHEFLSRQHDRKLARACLHFALVCLLLGPQRPALYAGTEQEFCGALGVHQDPKTGAWIGHDCHVREDLFSNPECRWKFGPINQPIYPPYCREQPTYRLVQSLAALRRNNPAFACGSRSMLSTRNHGLCAVLVNNEYGQPPFLVLLNIGNSHITEEVASLPIFANTAHVEAAVAAPNAHIHCQEQRFSVQLPPFAYIVLRLSLSERTPSC</sequence>
<dbReference type="GO" id="GO:0046872">
    <property type="term" value="F:metal ion binding"/>
    <property type="evidence" value="ECO:0007669"/>
    <property type="project" value="UniProtKB-KW"/>
</dbReference>
<evidence type="ECO:0000259" key="7">
    <source>
        <dbReference type="SMART" id="SM00642"/>
    </source>
</evidence>
<dbReference type="Pfam" id="PF00128">
    <property type="entry name" value="Alpha-amylase"/>
    <property type="match status" value="1"/>
</dbReference>
<dbReference type="EMBL" id="CAADFK010000187">
    <property type="protein sequence ID" value="VFK19816.1"/>
    <property type="molecule type" value="Genomic_DNA"/>
</dbReference>
<keyword evidence="6" id="KW-0378">Hydrolase</keyword>
<dbReference type="AlphaFoldDB" id="A0A450WRY1"/>
<evidence type="ECO:0000256" key="4">
    <source>
        <dbReference type="ARBA" id="ARBA00022729"/>
    </source>
</evidence>
<protein>
    <recommendedName>
        <fullName evidence="6">Alpha-amylase</fullName>
        <ecNumber evidence="6">3.2.1.1</ecNumber>
    </recommendedName>
</protein>
<evidence type="ECO:0000256" key="1">
    <source>
        <dbReference type="ARBA" id="ARBA00001913"/>
    </source>
</evidence>